<accession>A0A0R3WY53</accession>
<proteinExistence type="predicted"/>
<gene>
    <name evidence="2" type="ORF">TTAC_LOCUS5678</name>
</gene>
<keyword evidence="1" id="KW-1133">Transmembrane helix</keyword>
<dbReference type="AlphaFoldDB" id="A0A0R3WY53"/>
<evidence type="ECO:0000313" key="3">
    <source>
        <dbReference type="Proteomes" id="UP000274429"/>
    </source>
</evidence>
<dbReference type="WBParaSite" id="TTAC_0000569301-mRNA-1">
    <property type="protein sequence ID" value="TTAC_0000569301-mRNA-1"/>
    <property type="gene ID" value="TTAC_0000569301"/>
</dbReference>
<reference evidence="4" key="1">
    <citation type="submission" date="2017-02" db="UniProtKB">
        <authorList>
            <consortium name="WormBaseParasite"/>
        </authorList>
    </citation>
    <scope>IDENTIFICATION</scope>
</reference>
<evidence type="ECO:0000256" key="1">
    <source>
        <dbReference type="SAM" id="Phobius"/>
    </source>
</evidence>
<protein>
    <submittedName>
        <fullName evidence="4">Ovule protein</fullName>
    </submittedName>
</protein>
<sequence length="75" mass="8659">MFKWRLVPRMVFSLFHGDQSHKHLTFPLTAKMNLSSKAILCALMTNLSLMCLVLIVSPKIQIMKRLWGIVLLLHP</sequence>
<keyword evidence="1" id="KW-0472">Membrane</keyword>
<feature type="transmembrane region" description="Helical" evidence="1">
    <location>
        <begin position="34"/>
        <end position="56"/>
    </location>
</feature>
<reference evidence="2 3" key="2">
    <citation type="submission" date="2018-11" db="EMBL/GenBank/DDBJ databases">
        <authorList>
            <consortium name="Pathogen Informatics"/>
        </authorList>
    </citation>
    <scope>NUCLEOTIDE SEQUENCE [LARGE SCALE GENOMIC DNA]</scope>
</reference>
<evidence type="ECO:0000313" key="2">
    <source>
        <dbReference type="EMBL" id="VDM27429.1"/>
    </source>
</evidence>
<evidence type="ECO:0000313" key="4">
    <source>
        <dbReference type="WBParaSite" id="TTAC_0000569301-mRNA-1"/>
    </source>
</evidence>
<dbReference type="Proteomes" id="UP000274429">
    <property type="component" value="Unassembled WGS sequence"/>
</dbReference>
<dbReference type="EMBL" id="UYWX01008548">
    <property type="protein sequence ID" value="VDM27429.1"/>
    <property type="molecule type" value="Genomic_DNA"/>
</dbReference>
<keyword evidence="3" id="KW-1185">Reference proteome</keyword>
<keyword evidence="1" id="KW-0812">Transmembrane</keyword>
<name>A0A0R3WY53_HYDTA</name>
<organism evidence="4">
    <name type="scientific">Hydatigena taeniaeformis</name>
    <name type="common">Feline tapeworm</name>
    <name type="synonym">Taenia taeniaeformis</name>
    <dbReference type="NCBI Taxonomy" id="6205"/>
    <lineage>
        <taxon>Eukaryota</taxon>
        <taxon>Metazoa</taxon>
        <taxon>Spiralia</taxon>
        <taxon>Lophotrochozoa</taxon>
        <taxon>Platyhelminthes</taxon>
        <taxon>Cestoda</taxon>
        <taxon>Eucestoda</taxon>
        <taxon>Cyclophyllidea</taxon>
        <taxon>Taeniidae</taxon>
        <taxon>Hydatigera</taxon>
    </lineage>
</organism>